<evidence type="ECO:0000259" key="10">
    <source>
        <dbReference type="Pfam" id="PF01316"/>
    </source>
</evidence>
<dbReference type="GO" id="GO:0006526">
    <property type="term" value="P:L-arginine biosynthetic process"/>
    <property type="evidence" value="ECO:0007669"/>
    <property type="project" value="UniProtKB-UniPathway"/>
</dbReference>
<dbReference type="InterPro" id="IPR036251">
    <property type="entry name" value="Arg_repress_C_sf"/>
</dbReference>
<dbReference type="SUPFAM" id="SSF46785">
    <property type="entry name" value="Winged helix' DNA-binding domain"/>
    <property type="match status" value="1"/>
</dbReference>
<evidence type="ECO:0000313" key="12">
    <source>
        <dbReference type="EMBL" id="VEH16498.1"/>
    </source>
</evidence>
<dbReference type="GO" id="GO:0051259">
    <property type="term" value="P:protein complex oligomerization"/>
    <property type="evidence" value="ECO:0007669"/>
    <property type="project" value="InterPro"/>
</dbReference>
<dbReference type="EMBL" id="LR134384">
    <property type="protein sequence ID" value="VEH16498.1"/>
    <property type="molecule type" value="Genomic_DNA"/>
</dbReference>
<gene>
    <name evidence="9 12" type="primary">argR</name>
    <name evidence="12" type="ORF">NCTC13071_02533</name>
</gene>
<keyword evidence="9" id="KW-0028">Amino-acid biosynthesis</keyword>
<comment type="function">
    <text evidence="9">Regulates arginine biosynthesis genes.</text>
</comment>
<evidence type="ECO:0000256" key="7">
    <source>
        <dbReference type="ARBA" id="ARBA00023125"/>
    </source>
</evidence>
<accession>A0A448L939</accession>
<dbReference type="Pfam" id="PF01316">
    <property type="entry name" value="Arg_repressor"/>
    <property type="match status" value="1"/>
</dbReference>
<dbReference type="InterPro" id="IPR020900">
    <property type="entry name" value="Arg_repress_DNA-bd"/>
</dbReference>
<keyword evidence="9" id="KW-0055">Arginine biosynthesis</keyword>
<evidence type="ECO:0000313" key="13">
    <source>
        <dbReference type="Proteomes" id="UP000274578"/>
    </source>
</evidence>
<dbReference type="AlphaFoldDB" id="A0A448L939"/>
<sequence length="157" mass="17269">MKVKTRRLEALKVLISSTELSSQEEVLQALRKEGFTLTQATLSRDLKQLKVAKAASMNGKYVYVLPNETMYKRIHKPISPLEMLQTPGFISINFSGNIGIIKTRPGYASSIAYNIDASNLPEILGTIAGDDTIVIVIKEGVSHEEVTESLGQLMPGY</sequence>
<dbReference type="GO" id="GO:0003677">
    <property type="term" value="F:DNA binding"/>
    <property type="evidence" value="ECO:0007669"/>
    <property type="project" value="UniProtKB-KW"/>
</dbReference>
<dbReference type="Gene3D" id="1.10.10.10">
    <property type="entry name" value="Winged helix-like DNA-binding domain superfamily/Winged helix DNA-binding domain"/>
    <property type="match status" value="1"/>
</dbReference>
<feature type="domain" description="Arginine repressor DNA-binding" evidence="10">
    <location>
        <begin position="4"/>
        <end position="69"/>
    </location>
</feature>
<evidence type="ECO:0000256" key="5">
    <source>
        <dbReference type="ARBA" id="ARBA00022490"/>
    </source>
</evidence>
<dbReference type="Gene3D" id="3.30.1360.40">
    <property type="match status" value="1"/>
</dbReference>
<dbReference type="PRINTS" id="PR01467">
    <property type="entry name" value="ARGREPRESSOR"/>
</dbReference>
<evidence type="ECO:0000256" key="6">
    <source>
        <dbReference type="ARBA" id="ARBA00023015"/>
    </source>
</evidence>
<dbReference type="Pfam" id="PF02863">
    <property type="entry name" value="Arg_repressor_C"/>
    <property type="match status" value="1"/>
</dbReference>
<dbReference type="InterPro" id="IPR020899">
    <property type="entry name" value="Arg_repress_C"/>
</dbReference>
<evidence type="ECO:0000256" key="8">
    <source>
        <dbReference type="ARBA" id="ARBA00023163"/>
    </source>
</evidence>
<comment type="subcellular location">
    <subcellularLocation>
        <location evidence="1 9">Cytoplasm</location>
    </subcellularLocation>
</comment>
<dbReference type="GO" id="GO:0034618">
    <property type="term" value="F:arginine binding"/>
    <property type="evidence" value="ECO:0007669"/>
    <property type="project" value="InterPro"/>
</dbReference>
<comment type="similarity">
    <text evidence="3 9">Belongs to the ArgR family.</text>
</comment>
<evidence type="ECO:0000256" key="9">
    <source>
        <dbReference type="HAMAP-Rule" id="MF_00173"/>
    </source>
</evidence>
<evidence type="ECO:0000256" key="2">
    <source>
        <dbReference type="ARBA" id="ARBA00005040"/>
    </source>
</evidence>
<dbReference type="SUPFAM" id="SSF55252">
    <property type="entry name" value="C-terminal domain of arginine repressor"/>
    <property type="match status" value="1"/>
</dbReference>
<evidence type="ECO:0000256" key="4">
    <source>
        <dbReference type="ARBA" id="ARBA00021148"/>
    </source>
</evidence>
<keyword evidence="8 9" id="KW-0804">Transcription</keyword>
<proteinExistence type="inferred from homology"/>
<organism evidence="12 13">
    <name type="scientific">Segatella oris</name>
    <dbReference type="NCBI Taxonomy" id="28135"/>
    <lineage>
        <taxon>Bacteria</taxon>
        <taxon>Pseudomonadati</taxon>
        <taxon>Bacteroidota</taxon>
        <taxon>Bacteroidia</taxon>
        <taxon>Bacteroidales</taxon>
        <taxon>Prevotellaceae</taxon>
        <taxon>Segatella</taxon>
    </lineage>
</organism>
<dbReference type="HAMAP" id="MF_00173">
    <property type="entry name" value="Arg_repressor"/>
    <property type="match status" value="1"/>
</dbReference>
<feature type="domain" description="Arginine repressor C-terminal" evidence="11">
    <location>
        <begin position="89"/>
        <end position="150"/>
    </location>
</feature>
<dbReference type="InterPro" id="IPR036388">
    <property type="entry name" value="WH-like_DNA-bd_sf"/>
</dbReference>
<keyword evidence="6 9" id="KW-0805">Transcription regulation</keyword>
<dbReference type="GeneID" id="85013265"/>
<dbReference type="GO" id="GO:0005737">
    <property type="term" value="C:cytoplasm"/>
    <property type="evidence" value="ECO:0007669"/>
    <property type="project" value="UniProtKB-SubCell"/>
</dbReference>
<evidence type="ECO:0000256" key="3">
    <source>
        <dbReference type="ARBA" id="ARBA00008316"/>
    </source>
</evidence>
<dbReference type="GO" id="GO:1900079">
    <property type="term" value="P:regulation of arginine biosynthetic process"/>
    <property type="evidence" value="ECO:0007669"/>
    <property type="project" value="UniProtKB-UniRule"/>
</dbReference>
<dbReference type="PANTHER" id="PTHR34471">
    <property type="entry name" value="ARGININE REPRESSOR"/>
    <property type="match status" value="1"/>
</dbReference>
<dbReference type="InterPro" id="IPR036390">
    <property type="entry name" value="WH_DNA-bd_sf"/>
</dbReference>
<keyword evidence="5 9" id="KW-0963">Cytoplasm</keyword>
<dbReference type="PANTHER" id="PTHR34471:SF1">
    <property type="entry name" value="ARGININE REPRESSOR"/>
    <property type="match status" value="1"/>
</dbReference>
<evidence type="ECO:0000259" key="11">
    <source>
        <dbReference type="Pfam" id="PF02863"/>
    </source>
</evidence>
<dbReference type="InterPro" id="IPR001669">
    <property type="entry name" value="Arg_repress"/>
</dbReference>
<dbReference type="Proteomes" id="UP000274578">
    <property type="component" value="Chromosome 1"/>
</dbReference>
<dbReference type="GO" id="GO:0003700">
    <property type="term" value="F:DNA-binding transcription factor activity"/>
    <property type="evidence" value="ECO:0007669"/>
    <property type="project" value="UniProtKB-UniRule"/>
</dbReference>
<protein>
    <recommendedName>
        <fullName evidence="4 9">Arginine repressor</fullName>
    </recommendedName>
</protein>
<keyword evidence="9" id="KW-0678">Repressor</keyword>
<reference evidence="12 13" key="1">
    <citation type="submission" date="2018-12" db="EMBL/GenBank/DDBJ databases">
        <authorList>
            <consortium name="Pathogen Informatics"/>
        </authorList>
    </citation>
    <scope>NUCLEOTIDE SEQUENCE [LARGE SCALE GENOMIC DNA]</scope>
    <source>
        <strain evidence="12 13">NCTC13071</strain>
    </source>
</reference>
<keyword evidence="7 9" id="KW-0238">DNA-binding</keyword>
<name>A0A448L939_9BACT</name>
<dbReference type="RefSeq" id="WP_004373895.1">
    <property type="nucleotide sequence ID" value="NZ_CAJPPY010000044.1"/>
</dbReference>
<evidence type="ECO:0000256" key="1">
    <source>
        <dbReference type="ARBA" id="ARBA00004496"/>
    </source>
</evidence>
<comment type="pathway">
    <text evidence="2 9">Amino-acid biosynthesis; L-arginine biosynthesis [regulation].</text>
</comment>
<dbReference type="UniPathway" id="UPA00068"/>
<dbReference type="KEGG" id="poc:NCTC13071_02533"/>